<reference evidence="2" key="1">
    <citation type="submission" date="2018-04" db="EMBL/GenBank/DDBJ databases">
        <authorList>
            <person name="Lucker S."/>
            <person name="Sakoula D."/>
        </authorList>
    </citation>
    <scope>NUCLEOTIDE SEQUENCE [LARGE SCALE GENOMIC DNA]</scope>
</reference>
<gene>
    <name evidence="1" type="ORF">NITLEN_30282</name>
</gene>
<dbReference type="AlphaFoldDB" id="A0A330L6M0"/>
<keyword evidence="2" id="KW-1185">Reference proteome</keyword>
<dbReference type="Proteomes" id="UP000248168">
    <property type="component" value="Unassembled WGS sequence"/>
</dbReference>
<organism evidence="1 2">
    <name type="scientific">Nitrospira lenta</name>
    <dbReference type="NCBI Taxonomy" id="1436998"/>
    <lineage>
        <taxon>Bacteria</taxon>
        <taxon>Pseudomonadati</taxon>
        <taxon>Nitrospirota</taxon>
        <taxon>Nitrospiria</taxon>
        <taxon>Nitrospirales</taxon>
        <taxon>Nitrospiraceae</taxon>
        <taxon>Nitrospira</taxon>
    </lineage>
</organism>
<accession>A0A330L6M0</accession>
<sequence length="72" mass="7983">MSTNAPIVSLTVNCANGQCGRELDSQRNQGYPDSTVPPGYIHKAYDPALPPFQVVCMKCGHYSLRYQRPKPD</sequence>
<name>A0A330L6M0_9BACT</name>
<evidence type="ECO:0000313" key="1">
    <source>
        <dbReference type="EMBL" id="SPP65368.1"/>
    </source>
</evidence>
<protein>
    <submittedName>
        <fullName evidence="1">Uncharacterized protein</fullName>
    </submittedName>
</protein>
<dbReference type="InParanoid" id="A0A330L6M0"/>
<dbReference type="EMBL" id="OUNR01000016">
    <property type="protein sequence ID" value="SPP65368.1"/>
    <property type="molecule type" value="Genomic_DNA"/>
</dbReference>
<dbReference type="RefSeq" id="WP_146216167.1">
    <property type="nucleotide sequence ID" value="NZ_OUNR01000016.1"/>
</dbReference>
<proteinExistence type="predicted"/>
<evidence type="ECO:0000313" key="2">
    <source>
        <dbReference type="Proteomes" id="UP000248168"/>
    </source>
</evidence>